<feature type="transmembrane region" description="Helical" evidence="1">
    <location>
        <begin position="179"/>
        <end position="202"/>
    </location>
</feature>
<dbReference type="EMBL" id="BAAAUV010000001">
    <property type="protein sequence ID" value="GAA3192809.1"/>
    <property type="molecule type" value="Genomic_DNA"/>
</dbReference>
<feature type="transmembrane region" description="Helical" evidence="1">
    <location>
        <begin position="6"/>
        <end position="24"/>
    </location>
</feature>
<keyword evidence="3" id="KW-1185">Reference proteome</keyword>
<name>A0ABP6PWC5_9ACTN</name>
<reference evidence="3" key="1">
    <citation type="journal article" date="2019" name="Int. J. Syst. Evol. Microbiol.">
        <title>The Global Catalogue of Microorganisms (GCM) 10K type strain sequencing project: providing services to taxonomists for standard genome sequencing and annotation.</title>
        <authorList>
            <consortium name="The Broad Institute Genomics Platform"/>
            <consortium name="The Broad Institute Genome Sequencing Center for Infectious Disease"/>
            <person name="Wu L."/>
            <person name="Ma J."/>
        </authorList>
    </citation>
    <scope>NUCLEOTIDE SEQUENCE [LARGE SCALE GENOMIC DNA]</scope>
    <source>
        <strain evidence="3">JCM 9377</strain>
    </source>
</reference>
<feature type="transmembrane region" description="Helical" evidence="1">
    <location>
        <begin position="36"/>
        <end position="57"/>
    </location>
</feature>
<feature type="transmembrane region" description="Helical" evidence="1">
    <location>
        <begin position="214"/>
        <end position="234"/>
    </location>
</feature>
<keyword evidence="1" id="KW-0472">Membrane</keyword>
<evidence type="ECO:0000256" key="1">
    <source>
        <dbReference type="SAM" id="Phobius"/>
    </source>
</evidence>
<feature type="transmembrane region" description="Helical" evidence="1">
    <location>
        <begin position="69"/>
        <end position="89"/>
    </location>
</feature>
<feature type="transmembrane region" description="Helical" evidence="1">
    <location>
        <begin position="156"/>
        <end position="173"/>
    </location>
</feature>
<feature type="transmembrane region" description="Helical" evidence="1">
    <location>
        <begin position="101"/>
        <end position="120"/>
    </location>
</feature>
<dbReference type="PANTHER" id="PTHR40761:SF1">
    <property type="entry name" value="CONSERVED INTEGRAL MEMBRANE ALANINE VALINE AND LEUCINE RICH PROTEIN-RELATED"/>
    <property type="match status" value="1"/>
</dbReference>
<protein>
    <recommendedName>
        <fullName evidence="4">DMT family transporter</fullName>
    </recommendedName>
</protein>
<accession>A0ABP6PWC5</accession>
<gene>
    <name evidence="2" type="ORF">GCM10010468_01760</name>
</gene>
<dbReference type="PANTHER" id="PTHR40761">
    <property type="entry name" value="CONSERVED INTEGRAL MEMBRANE ALANINE VALINE AND LEUCINE RICH PROTEIN-RELATED"/>
    <property type="match status" value="1"/>
</dbReference>
<dbReference type="RefSeq" id="WP_344821170.1">
    <property type="nucleotide sequence ID" value="NZ_BAAAUV010000001.1"/>
</dbReference>
<feature type="transmembrane region" description="Helical" evidence="1">
    <location>
        <begin position="126"/>
        <end position="144"/>
    </location>
</feature>
<sequence length="298" mass="30105">MSAIGAALGLSLLSALGYAGAAVIQERIARTGRTAVRVLVSPIGMVTTCLNGFGALLHVVALKFGPLSLLQPMGVLTLVVAVPLGASLARRRVSARERLGVLWTMIGLAGLLLVVAQPVLVRSLNVEQVLLVSVATVLVLGILLHGPDRGGLRRAAASGIAFGVASAFTQTAAEHLGGPLSTAFLLPAALVVPLMISGLVLAQSAYTGGLGAPLAVQNLVNPAAAAIIGLFLLGEHFRGGPLGLSVGMIAAAGAARGVVLLTRRAAHDVPDDLQGDLPEDLPEDLPAAAGRAEVCLRA</sequence>
<keyword evidence="1" id="KW-1133">Transmembrane helix</keyword>
<organism evidence="2 3">
    <name type="scientific">Actinocorallia longicatena</name>
    <dbReference type="NCBI Taxonomy" id="111803"/>
    <lineage>
        <taxon>Bacteria</taxon>
        <taxon>Bacillati</taxon>
        <taxon>Actinomycetota</taxon>
        <taxon>Actinomycetes</taxon>
        <taxon>Streptosporangiales</taxon>
        <taxon>Thermomonosporaceae</taxon>
        <taxon>Actinocorallia</taxon>
    </lineage>
</organism>
<proteinExistence type="predicted"/>
<dbReference type="Proteomes" id="UP001501237">
    <property type="component" value="Unassembled WGS sequence"/>
</dbReference>
<evidence type="ECO:0000313" key="3">
    <source>
        <dbReference type="Proteomes" id="UP001501237"/>
    </source>
</evidence>
<keyword evidence="1" id="KW-0812">Transmembrane</keyword>
<evidence type="ECO:0000313" key="2">
    <source>
        <dbReference type="EMBL" id="GAA3192809.1"/>
    </source>
</evidence>
<feature type="transmembrane region" description="Helical" evidence="1">
    <location>
        <begin position="240"/>
        <end position="261"/>
    </location>
</feature>
<comment type="caution">
    <text evidence="2">The sequence shown here is derived from an EMBL/GenBank/DDBJ whole genome shotgun (WGS) entry which is preliminary data.</text>
</comment>
<evidence type="ECO:0008006" key="4">
    <source>
        <dbReference type="Google" id="ProtNLM"/>
    </source>
</evidence>